<gene>
    <name evidence="1" type="ORF">CBA19CS22_08835</name>
</gene>
<keyword evidence="1" id="KW-0378">Hydrolase</keyword>
<evidence type="ECO:0000313" key="1">
    <source>
        <dbReference type="EMBL" id="GJH16631.1"/>
    </source>
</evidence>
<dbReference type="EMBL" id="BPUR01000004">
    <property type="protein sequence ID" value="GJH16631.1"/>
    <property type="molecule type" value="Genomic_DNA"/>
</dbReference>
<sequence length="297" mass="32633">MESIFLYGANVHANGIRQHYLRYGGAREGRDAIVLVPGITSPAVTWGFVAETLGRQFDTYVLDVRGRGLSEASSTLDYSLDAQATDLIAFIEALGLKRASVLGHSMGARIALRAARRTKSIARLALVDPPVSGPGRRAYPAQLAWYVDSIALARKGIDAEGMRAFCPSWTDEQLRLRAQWLHTCDERAIRASFEGFHADDIHADMPHVRQPALLMTAGKGDVIRNEDIADMPHVRQPALLMTAGKGDVIRNEDIAEMRELMPQLEVVNVPDAGHMIPWDDEAGFYRALGSFFGAPLI</sequence>
<protein>
    <submittedName>
        <fullName evidence="1">Alpha/beta hydrolase</fullName>
    </submittedName>
</protein>
<comment type="caution">
    <text evidence="1">The sequence shown here is derived from an EMBL/GenBank/DDBJ whole genome shotgun (WGS) entry which is preliminary data.</text>
</comment>
<dbReference type="Proteomes" id="UP001055013">
    <property type="component" value="Unassembled WGS sequence"/>
</dbReference>
<evidence type="ECO:0000313" key="2">
    <source>
        <dbReference type="Proteomes" id="UP001055013"/>
    </source>
</evidence>
<name>A0ACB5QNX1_9BURK</name>
<accession>A0ACB5QNX1</accession>
<organism evidence="1 2">
    <name type="scientific">Caballeronia novacaledonica</name>
    <dbReference type="NCBI Taxonomy" id="1544861"/>
    <lineage>
        <taxon>Bacteria</taxon>
        <taxon>Pseudomonadati</taxon>
        <taxon>Pseudomonadota</taxon>
        <taxon>Betaproteobacteria</taxon>
        <taxon>Burkholderiales</taxon>
        <taxon>Burkholderiaceae</taxon>
        <taxon>Caballeronia</taxon>
    </lineage>
</organism>
<keyword evidence="2" id="KW-1185">Reference proteome</keyword>
<proteinExistence type="predicted"/>
<reference evidence="1" key="1">
    <citation type="submission" date="2021-09" db="EMBL/GenBank/DDBJ databases">
        <title>Isolation and characterization of 3-chlorobenzoate degrading bacteria from soils in Shizuoka.</title>
        <authorList>
            <person name="Ifat A."/>
            <person name="Ogawa N."/>
            <person name="Kimbara K."/>
            <person name="Moriuchi R."/>
            <person name="Dohra H."/>
            <person name="Shintani M."/>
        </authorList>
    </citation>
    <scope>NUCLEOTIDE SEQUENCE</scope>
    <source>
        <strain evidence="1">19CS2-2</strain>
    </source>
</reference>